<proteinExistence type="predicted"/>
<reference evidence="3 4" key="1">
    <citation type="submission" date="2021-05" db="EMBL/GenBank/DDBJ databases">
        <title>Draft Genome Sequences of Clinical Respiratory Isolates of Mycobacterium goodii Recovered in Ireland.</title>
        <authorList>
            <person name="Flanagan P.R."/>
            <person name="Mok S."/>
            <person name="Roycroft E."/>
            <person name="Rogers T.R."/>
            <person name="Fitzgibbon M."/>
        </authorList>
    </citation>
    <scope>NUCLEOTIDE SEQUENCE [LARGE SCALE GENOMIC DNA]</scope>
    <source>
        <strain evidence="3 4">14IE55</strain>
    </source>
</reference>
<name>A0ABS6HFQ8_MYCGD</name>
<dbReference type="Proteomes" id="UP000696413">
    <property type="component" value="Unassembled WGS sequence"/>
</dbReference>
<feature type="region of interest" description="Disordered" evidence="1">
    <location>
        <begin position="53"/>
        <end position="79"/>
    </location>
</feature>
<evidence type="ECO:0000313" key="3">
    <source>
        <dbReference type="EMBL" id="MBU8821494.1"/>
    </source>
</evidence>
<keyword evidence="4" id="KW-1185">Reference proteome</keyword>
<keyword evidence="2" id="KW-0812">Transmembrane</keyword>
<keyword evidence="2" id="KW-0472">Membrane</keyword>
<evidence type="ECO:0000256" key="1">
    <source>
        <dbReference type="SAM" id="MobiDB-lite"/>
    </source>
</evidence>
<organism evidence="3 4">
    <name type="scientific">Mycolicibacterium goodii</name>
    <name type="common">Mycobacterium goodii</name>
    <dbReference type="NCBI Taxonomy" id="134601"/>
    <lineage>
        <taxon>Bacteria</taxon>
        <taxon>Bacillati</taxon>
        <taxon>Actinomycetota</taxon>
        <taxon>Actinomycetes</taxon>
        <taxon>Mycobacteriales</taxon>
        <taxon>Mycobacteriaceae</taxon>
        <taxon>Mycolicibacterium</taxon>
    </lineage>
</organism>
<feature type="compositionally biased region" description="Basic and acidic residues" evidence="1">
    <location>
        <begin position="53"/>
        <end position="67"/>
    </location>
</feature>
<feature type="compositionally biased region" description="Gly residues" evidence="1">
    <location>
        <begin position="70"/>
        <end position="79"/>
    </location>
</feature>
<accession>A0ABS6HFQ8</accession>
<dbReference type="EMBL" id="JAHBOM010000001">
    <property type="protein sequence ID" value="MBU8821494.1"/>
    <property type="molecule type" value="Genomic_DNA"/>
</dbReference>
<feature type="transmembrane region" description="Helical" evidence="2">
    <location>
        <begin position="6"/>
        <end position="27"/>
    </location>
</feature>
<comment type="caution">
    <text evidence="3">The sequence shown here is derived from an EMBL/GenBank/DDBJ whole genome shotgun (WGS) entry which is preliminary data.</text>
</comment>
<evidence type="ECO:0000313" key="4">
    <source>
        <dbReference type="Proteomes" id="UP000696413"/>
    </source>
</evidence>
<gene>
    <name evidence="3" type="ORF">KL859_01230</name>
</gene>
<dbReference type="RefSeq" id="WP_073675769.1">
    <property type="nucleotide sequence ID" value="NZ_CP092364.2"/>
</dbReference>
<keyword evidence="2" id="KW-1133">Transmembrane helix</keyword>
<protein>
    <submittedName>
        <fullName evidence="3">Uncharacterized protein</fullName>
    </submittedName>
</protein>
<evidence type="ECO:0000256" key="2">
    <source>
        <dbReference type="SAM" id="Phobius"/>
    </source>
</evidence>
<sequence>MSTALTHGLIGGVPLVLFAVLALIFMTRKGPHPDTYKMSDPWTHAPILWAAEEPRDHGHGGHGHDSHGVAIGGGASGKW</sequence>